<protein>
    <submittedName>
        <fullName evidence="1">Uncharacterized protein</fullName>
    </submittedName>
</protein>
<organism evidence="1 2">
    <name type="scientific">Leucogyrophana mollusca</name>
    <dbReference type="NCBI Taxonomy" id="85980"/>
    <lineage>
        <taxon>Eukaryota</taxon>
        <taxon>Fungi</taxon>
        <taxon>Dikarya</taxon>
        <taxon>Basidiomycota</taxon>
        <taxon>Agaricomycotina</taxon>
        <taxon>Agaricomycetes</taxon>
        <taxon>Agaricomycetidae</taxon>
        <taxon>Boletales</taxon>
        <taxon>Boletales incertae sedis</taxon>
        <taxon>Leucogyrophana</taxon>
    </lineage>
</organism>
<sequence length="124" mass="14082">MSLLSSASCPQHRRSMESRTTTQDQLYHSRFSSRCSSYRHGPRNGQGQVLCKTVTPFRPFFIKGTSTIWKIVPNSQPIYTGRRRNSSLEVEDDEGDGPQMTTLMSFRPAKTSRKPITVASKARR</sequence>
<comment type="caution">
    <text evidence="1">The sequence shown here is derived from an EMBL/GenBank/DDBJ whole genome shotgun (WGS) entry which is preliminary data.</text>
</comment>
<dbReference type="Proteomes" id="UP000790709">
    <property type="component" value="Unassembled WGS sequence"/>
</dbReference>
<reference evidence="1" key="1">
    <citation type="journal article" date="2021" name="New Phytol.">
        <title>Evolutionary innovations through gain and loss of genes in the ectomycorrhizal Boletales.</title>
        <authorList>
            <person name="Wu G."/>
            <person name="Miyauchi S."/>
            <person name="Morin E."/>
            <person name="Kuo A."/>
            <person name="Drula E."/>
            <person name="Varga T."/>
            <person name="Kohler A."/>
            <person name="Feng B."/>
            <person name="Cao Y."/>
            <person name="Lipzen A."/>
            <person name="Daum C."/>
            <person name="Hundley H."/>
            <person name="Pangilinan J."/>
            <person name="Johnson J."/>
            <person name="Barry K."/>
            <person name="LaButti K."/>
            <person name="Ng V."/>
            <person name="Ahrendt S."/>
            <person name="Min B."/>
            <person name="Choi I.G."/>
            <person name="Park H."/>
            <person name="Plett J.M."/>
            <person name="Magnuson J."/>
            <person name="Spatafora J.W."/>
            <person name="Nagy L.G."/>
            <person name="Henrissat B."/>
            <person name="Grigoriev I.V."/>
            <person name="Yang Z.L."/>
            <person name="Xu J."/>
            <person name="Martin F.M."/>
        </authorList>
    </citation>
    <scope>NUCLEOTIDE SEQUENCE</scope>
    <source>
        <strain evidence="1">KUC20120723A-06</strain>
    </source>
</reference>
<proteinExistence type="predicted"/>
<evidence type="ECO:0000313" key="2">
    <source>
        <dbReference type="Proteomes" id="UP000790709"/>
    </source>
</evidence>
<gene>
    <name evidence="1" type="ORF">BV22DRAFT_507787</name>
</gene>
<accession>A0ACB8BFA0</accession>
<dbReference type="EMBL" id="MU266424">
    <property type="protein sequence ID" value="KAH7924430.1"/>
    <property type="molecule type" value="Genomic_DNA"/>
</dbReference>
<keyword evidence="2" id="KW-1185">Reference proteome</keyword>
<name>A0ACB8BFA0_9AGAM</name>
<evidence type="ECO:0000313" key="1">
    <source>
        <dbReference type="EMBL" id="KAH7924430.1"/>
    </source>
</evidence>